<organism evidence="4 5">
    <name type="scientific">Candidatus Azoamicus ciliaticola</name>
    <dbReference type="NCBI Taxonomy" id="2652803"/>
    <lineage>
        <taxon>Bacteria</taxon>
        <taxon>Pseudomonadati</taxon>
        <taxon>Pseudomonadota</taxon>
        <taxon>Gammaproteobacteria</taxon>
        <taxon>Candidatus Azoamicaceae</taxon>
        <taxon>Candidatus Azoamicus</taxon>
    </lineage>
</organism>
<gene>
    <name evidence="4" type="primary">pth</name>
    <name evidence="4" type="ORF">ESZ_00236</name>
</gene>
<dbReference type="InterPro" id="IPR036416">
    <property type="entry name" value="Pept_tRNA_hydro_sf"/>
</dbReference>
<dbReference type="RefSeq" id="WP_176604957.1">
    <property type="nucleotide sequence ID" value="NZ_LR794158.1"/>
</dbReference>
<accession>A0A6J5JZM3</accession>
<name>A0A6J5JZM3_9GAMM</name>
<dbReference type="SUPFAM" id="SSF53178">
    <property type="entry name" value="Peptidyl-tRNA hydrolase-like"/>
    <property type="match status" value="1"/>
</dbReference>
<dbReference type="Gene3D" id="3.40.50.1470">
    <property type="entry name" value="Peptidyl-tRNA hydrolase"/>
    <property type="match status" value="1"/>
</dbReference>
<keyword evidence="2 4" id="KW-0378">Hydrolase</keyword>
<dbReference type="PANTHER" id="PTHR17224:SF1">
    <property type="entry name" value="PEPTIDYL-TRNA HYDROLASE"/>
    <property type="match status" value="1"/>
</dbReference>
<keyword evidence="3" id="KW-0694">RNA-binding</keyword>
<evidence type="ECO:0000313" key="4">
    <source>
        <dbReference type="EMBL" id="CAB3976430.1"/>
    </source>
</evidence>
<keyword evidence="5" id="KW-1185">Reference proteome</keyword>
<proteinExistence type="predicted"/>
<dbReference type="InterPro" id="IPR001328">
    <property type="entry name" value="Pept_tRNA_hydro"/>
</dbReference>
<dbReference type="EMBL" id="LR794158">
    <property type="protein sequence ID" value="CAB3976430.1"/>
    <property type="molecule type" value="Genomic_DNA"/>
</dbReference>
<evidence type="ECO:0000256" key="3">
    <source>
        <dbReference type="ARBA" id="ARBA00022884"/>
    </source>
</evidence>
<evidence type="ECO:0000256" key="1">
    <source>
        <dbReference type="ARBA" id="ARBA00022555"/>
    </source>
</evidence>
<dbReference type="GO" id="GO:0000049">
    <property type="term" value="F:tRNA binding"/>
    <property type="evidence" value="ECO:0007669"/>
    <property type="project" value="UniProtKB-KW"/>
</dbReference>
<dbReference type="AlphaFoldDB" id="A0A6J5JZM3"/>
<keyword evidence="1" id="KW-0820">tRNA-binding</keyword>
<evidence type="ECO:0000313" key="5">
    <source>
        <dbReference type="Proteomes" id="UP000509549"/>
    </source>
</evidence>
<protein>
    <submittedName>
        <fullName evidence="4">Peptidyl-tRNA hydrolase</fullName>
        <ecNumber evidence="4">3.1.1.29</ecNumber>
    </submittedName>
</protein>
<dbReference type="GO" id="GO:0004045">
    <property type="term" value="F:peptidyl-tRNA hydrolase activity"/>
    <property type="evidence" value="ECO:0007669"/>
    <property type="project" value="UniProtKB-EC"/>
</dbReference>
<dbReference type="Proteomes" id="UP000509549">
    <property type="component" value="Chromosome"/>
</dbReference>
<dbReference type="PANTHER" id="PTHR17224">
    <property type="entry name" value="PEPTIDYL-TRNA HYDROLASE"/>
    <property type="match status" value="1"/>
</dbReference>
<evidence type="ECO:0000256" key="2">
    <source>
        <dbReference type="ARBA" id="ARBA00022801"/>
    </source>
</evidence>
<dbReference type="KEGG" id="acil:ESZ_00236"/>
<dbReference type="NCBIfam" id="TIGR00447">
    <property type="entry name" value="pth"/>
    <property type="match status" value="1"/>
</dbReference>
<dbReference type="Pfam" id="PF01195">
    <property type="entry name" value="Pept_tRNA_hydro"/>
    <property type="match status" value="1"/>
</dbReference>
<dbReference type="EC" id="3.1.1.29" evidence="4"/>
<sequence length="198" mass="23108">MKRIFLIMSLNNDASTYHFTRHNIGSWWIRYFCYLNNVSLVKDNRFLIYFSKVNFLNTELFLIEPFNYINFSGNILYNFLLCNSIQYCSILIVHDDLDLNVGDIRLKSFSTTSSHNGVNSVISFLKSSDFFRLRIGIGNNFAISKKTYVLSEPSYKEKCDILFSIKCSLFCIDDILNLNFSSFRNNFLFLFNSGGLRV</sequence>
<reference evidence="4 5" key="1">
    <citation type="submission" date="2020-04" db="EMBL/GenBank/DDBJ databases">
        <authorList>
            <person name="Graf S J."/>
        </authorList>
    </citation>
    <scope>NUCLEOTIDE SEQUENCE [LARGE SCALE GENOMIC DNA]</scope>
    <source>
        <strain evidence="4">1</strain>
    </source>
</reference>